<dbReference type="InParanoid" id="A0A163JT63"/>
<evidence type="ECO:0000313" key="4">
    <source>
        <dbReference type="Proteomes" id="UP000078561"/>
    </source>
</evidence>
<feature type="domain" description="DNA/pantothenate metabolism flavoprotein C-terminal" evidence="2">
    <location>
        <begin position="188"/>
        <end position="306"/>
    </location>
</feature>
<dbReference type="GO" id="GO:0003824">
    <property type="term" value="F:catalytic activity"/>
    <property type="evidence" value="ECO:0007669"/>
    <property type="project" value="UniProtKB-ARBA"/>
</dbReference>
<dbReference type="Proteomes" id="UP000078561">
    <property type="component" value="Unassembled WGS sequence"/>
</dbReference>
<accession>A0A163JT63</accession>
<evidence type="ECO:0000259" key="2">
    <source>
        <dbReference type="Pfam" id="PF04127"/>
    </source>
</evidence>
<dbReference type="EMBL" id="LT553587">
    <property type="protein sequence ID" value="SAM01743.1"/>
    <property type="molecule type" value="Genomic_DNA"/>
</dbReference>
<proteinExistence type="inferred from homology"/>
<dbReference type="OMA" id="NTIRRCN"/>
<sequence>MEPIQQTYQMPTADQQLLDNGQGVIDPDVFFELNTPPSNLADFESKLTAFVDYHQEKNTRLVFITSGGTTVPLENQTVRFIDNFSNGHRGACSAEYFLDAGYAVVFMHRQFSLQPFHRHYTHNASMGFLDYLVQKDDDTIAVDSQYGNKMKDVLSKYRAATESNRLLFLDFVALSDYLFKLKSGTRILARLQERVMYYLAAAVSDFFIPSQKMHEHKIQSAGGALTLTLDQVPKFLTPLVSVWASKGLIVSFKLETDDNLLVPKARQALTRYGHQVVVANMLHTRKQTVTVITQTSQQVISLSQEDLANHVEIEDRIIPQLVRIHDGWISSDATKACQQ</sequence>
<dbReference type="InterPro" id="IPR035929">
    <property type="entry name" value="CoaB-like_sf"/>
</dbReference>
<evidence type="ECO:0000256" key="1">
    <source>
        <dbReference type="ARBA" id="ARBA00005703"/>
    </source>
</evidence>
<dbReference type="AlphaFoldDB" id="A0A163JT63"/>
<dbReference type="GO" id="GO:0015937">
    <property type="term" value="P:coenzyme A biosynthetic process"/>
    <property type="evidence" value="ECO:0007669"/>
    <property type="project" value="UniProtKB-ARBA"/>
</dbReference>
<dbReference type="Pfam" id="PF04127">
    <property type="entry name" value="DFP"/>
    <property type="match status" value="1"/>
</dbReference>
<dbReference type="FunCoup" id="A0A163JT63">
    <property type="interactions" value="768"/>
</dbReference>
<comment type="similarity">
    <text evidence="1">Belongs to the PPC synthetase family.</text>
</comment>
<dbReference type="STRING" id="4829.A0A163JT63"/>
<dbReference type="InterPro" id="IPR007085">
    <property type="entry name" value="DNA/pantothenate-metab_flavo_C"/>
</dbReference>
<dbReference type="OrthoDB" id="70224at2759"/>
<dbReference type="PANTHER" id="PTHR12290">
    <property type="entry name" value="CORNICHON-RELATED"/>
    <property type="match status" value="1"/>
</dbReference>
<keyword evidence="4" id="KW-1185">Reference proteome</keyword>
<protein>
    <recommendedName>
        <fullName evidence="2">DNA/pantothenate metabolism flavoprotein C-terminal domain-containing protein</fullName>
    </recommendedName>
</protein>
<gene>
    <name evidence="3" type="primary">ABSGL_07492.1 scaffold 8890</name>
</gene>
<name>A0A163JT63_ABSGL</name>
<evidence type="ECO:0000313" key="3">
    <source>
        <dbReference type="EMBL" id="SAM01743.1"/>
    </source>
</evidence>
<organism evidence="3">
    <name type="scientific">Absidia glauca</name>
    <name type="common">Pin mould</name>
    <dbReference type="NCBI Taxonomy" id="4829"/>
    <lineage>
        <taxon>Eukaryota</taxon>
        <taxon>Fungi</taxon>
        <taxon>Fungi incertae sedis</taxon>
        <taxon>Mucoromycota</taxon>
        <taxon>Mucoromycotina</taxon>
        <taxon>Mucoromycetes</taxon>
        <taxon>Mucorales</taxon>
        <taxon>Cunninghamellaceae</taxon>
        <taxon>Absidia</taxon>
    </lineage>
</organism>
<dbReference type="Gene3D" id="3.40.50.10300">
    <property type="entry name" value="CoaB-like"/>
    <property type="match status" value="1"/>
</dbReference>
<dbReference type="SUPFAM" id="SSF102645">
    <property type="entry name" value="CoaB-like"/>
    <property type="match status" value="1"/>
</dbReference>
<reference evidence="3" key="1">
    <citation type="submission" date="2016-04" db="EMBL/GenBank/DDBJ databases">
        <authorList>
            <person name="Evans L.H."/>
            <person name="Alamgir A."/>
            <person name="Owens N."/>
            <person name="Weber N.D."/>
            <person name="Virtaneva K."/>
            <person name="Barbian K."/>
            <person name="Babar A."/>
            <person name="Rosenke K."/>
        </authorList>
    </citation>
    <scope>NUCLEOTIDE SEQUENCE [LARGE SCALE GENOMIC DNA]</scope>
    <source>
        <strain evidence="3">CBS 101.48</strain>
    </source>
</reference>